<comment type="cofactor">
    <cofactor evidence="1 6">
        <name>heme</name>
        <dbReference type="ChEBI" id="CHEBI:30413"/>
    </cofactor>
</comment>
<dbReference type="PANTHER" id="PTHR24305">
    <property type="entry name" value="CYTOCHROME P450"/>
    <property type="match status" value="1"/>
</dbReference>
<dbReference type="FunFam" id="1.10.630.10:FF:000050">
    <property type="entry name" value="Cytochrome P450 monooxygenase"/>
    <property type="match status" value="1"/>
</dbReference>
<name>A0A086T3Y3_HAPC1</name>
<dbReference type="STRING" id="857340.A0A086T3Y3"/>
<dbReference type="InterPro" id="IPR017972">
    <property type="entry name" value="Cyt_P450_CS"/>
</dbReference>
<dbReference type="Pfam" id="PF00067">
    <property type="entry name" value="p450"/>
    <property type="match status" value="1"/>
</dbReference>
<evidence type="ECO:0000256" key="1">
    <source>
        <dbReference type="ARBA" id="ARBA00001971"/>
    </source>
</evidence>
<dbReference type="HOGENOM" id="CLU_001570_14_0_1"/>
<dbReference type="PANTHER" id="PTHR24305:SF235">
    <property type="entry name" value="CYTOCHROME P450 MONOOXYGENASE APDB-RELATED"/>
    <property type="match status" value="1"/>
</dbReference>
<dbReference type="GO" id="GO:0016705">
    <property type="term" value="F:oxidoreductase activity, acting on paired donors, with incorporation or reduction of molecular oxygen"/>
    <property type="evidence" value="ECO:0007669"/>
    <property type="project" value="InterPro"/>
</dbReference>
<dbReference type="EMBL" id="JPKY01000055">
    <property type="protein sequence ID" value="KFH44065.1"/>
    <property type="molecule type" value="Genomic_DNA"/>
</dbReference>
<dbReference type="GO" id="GO:0008168">
    <property type="term" value="F:methyltransferase activity"/>
    <property type="evidence" value="ECO:0007669"/>
    <property type="project" value="UniProtKB-KW"/>
</dbReference>
<keyword evidence="2 6" id="KW-0349">Heme</keyword>
<dbReference type="Gene3D" id="1.10.630.10">
    <property type="entry name" value="Cytochrome P450"/>
    <property type="match status" value="1"/>
</dbReference>
<sequence length="507" mass="58477">MDFDRMSPYFQDRTALLVKALVILAISWCVSNALRSYMRLIHVPGPRLAAFTNLFRRSWVKTGEAHVIHKKLHDQYGTVVRYGPNAVMVSQPEAIGKIYGFKTRYQKSELYDVIMPRITGLRIPDVFATRDENVHTQMRRPVANLYSATKISTFEPIITSTMQYFFRRLDELFASKDSELDLFNWFQYFMFDVLGQLTFSRSFGCLDKGDDVEDIIKNNWRYFQQIAPNTQMAWLDYLWRDNPLVPTSRKRNPLAEFGAARIQERMSLTEDEKKTIDERDYLSCFMKEKAKDDTLPDLFVPTWVNDNIVAGADTTSILTTAMMYHLLKNPSSLSTLRREIDDAAAQGRISQYVTWKESQALPYLEACVNEATRMYPPFGLPFERVVPEAGLDIGGYFIPGGTRIGINPWTVQRDVSLFGEDAETWRPERWLCDKDRKAAMQNGILTFGAGHRSCVGKQLAYFEIYKLIPSLLQRYDVALKDPSEEWSIENKWLVKPSGLRVTLAARN</sequence>
<evidence type="ECO:0000256" key="3">
    <source>
        <dbReference type="ARBA" id="ARBA00022723"/>
    </source>
</evidence>
<dbReference type="InterPro" id="IPR036396">
    <property type="entry name" value="Cyt_P450_sf"/>
</dbReference>
<feature type="binding site" description="axial binding residue" evidence="6">
    <location>
        <position position="454"/>
    </location>
    <ligand>
        <name>heme</name>
        <dbReference type="ChEBI" id="CHEBI:30413"/>
    </ligand>
    <ligandPart>
        <name>Fe</name>
        <dbReference type="ChEBI" id="CHEBI:18248"/>
    </ligandPart>
</feature>
<dbReference type="GO" id="GO:0005506">
    <property type="term" value="F:iron ion binding"/>
    <property type="evidence" value="ECO:0007669"/>
    <property type="project" value="InterPro"/>
</dbReference>
<dbReference type="SUPFAM" id="SSF48264">
    <property type="entry name" value="Cytochrome P450"/>
    <property type="match status" value="1"/>
</dbReference>
<evidence type="ECO:0000256" key="5">
    <source>
        <dbReference type="ARBA" id="ARBA00023004"/>
    </source>
</evidence>
<dbReference type="OrthoDB" id="3934656at2759"/>
<keyword evidence="8" id="KW-0808">Transferase</keyword>
<protein>
    <submittedName>
        <fullName evidence="8">Pisatin demethylase-like protein</fullName>
    </submittedName>
</protein>
<dbReference type="PRINTS" id="PR00385">
    <property type="entry name" value="P450"/>
</dbReference>
<comment type="similarity">
    <text evidence="7">Belongs to the cytochrome P450 family.</text>
</comment>
<evidence type="ECO:0000313" key="8">
    <source>
        <dbReference type="EMBL" id="KFH44065.1"/>
    </source>
</evidence>
<keyword evidence="7" id="KW-0503">Monooxygenase</keyword>
<proteinExistence type="inferred from homology"/>
<keyword evidence="4 7" id="KW-0560">Oxidoreductase</keyword>
<dbReference type="PROSITE" id="PS00086">
    <property type="entry name" value="CYTOCHROME_P450"/>
    <property type="match status" value="1"/>
</dbReference>
<organism evidence="8 9">
    <name type="scientific">Hapsidospora chrysogenum (strain ATCC 11550 / CBS 779.69 / DSM 880 / IAM 14645 / JCM 23072 / IMI 49137)</name>
    <name type="common">Acremonium chrysogenum</name>
    <dbReference type="NCBI Taxonomy" id="857340"/>
    <lineage>
        <taxon>Eukaryota</taxon>
        <taxon>Fungi</taxon>
        <taxon>Dikarya</taxon>
        <taxon>Ascomycota</taxon>
        <taxon>Pezizomycotina</taxon>
        <taxon>Sordariomycetes</taxon>
        <taxon>Hypocreomycetidae</taxon>
        <taxon>Hypocreales</taxon>
        <taxon>Bionectriaceae</taxon>
        <taxon>Hapsidospora</taxon>
    </lineage>
</organism>
<evidence type="ECO:0000256" key="4">
    <source>
        <dbReference type="ARBA" id="ARBA00023002"/>
    </source>
</evidence>
<dbReference type="InterPro" id="IPR002401">
    <property type="entry name" value="Cyt_P450_E_grp-I"/>
</dbReference>
<accession>A0A086T3Y3</accession>
<evidence type="ECO:0000256" key="7">
    <source>
        <dbReference type="RuleBase" id="RU000461"/>
    </source>
</evidence>
<dbReference type="GO" id="GO:0032259">
    <property type="term" value="P:methylation"/>
    <property type="evidence" value="ECO:0007669"/>
    <property type="project" value="UniProtKB-KW"/>
</dbReference>
<dbReference type="GO" id="GO:0044550">
    <property type="term" value="P:secondary metabolite biosynthetic process"/>
    <property type="evidence" value="ECO:0007669"/>
    <property type="project" value="UniProtKB-ARBA"/>
</dbReference>
<keyword evidence="3 6" id="KW-0479">Metal-binding</keyword>
<dbReference type="GO" id="GO:0004497">
    <property type="term" value="F:monooxygenase activity"/>
    <property type="evidence" value="ECO:0007669"/>
    <property type="project" value="UniProtKB-KW"/>
</dbReference>
<keyword evidence="5 6" id="KW-0408">Iron</keyword>
<dbReference type="GO" id="GO:0020037">
    <property type="term" value="F:heme binding"/>
    <property type="evidence" value="ECO:0007669"/>
    <property type="project" value="InterPro"/>
</dbReference>
<gene>
    <name evidence="8" type="ORF">ACRE_051270</name>
</gene>
<evidence type="ECO:0000313" key="9">
    <source>
        <dbReference type="Proteomes" id="UP000029964"/>
    </source>
</evidence>
<reference evidence="9" key="1">
    <citation type="journal article" date="2014" name="Genome Announc.">
        <title>Genome sequence and annotation of Acremonium chrysogenum, producer of the beta-lactam antibiotic cephalosporin C.</title>
        <authorList>
            <person name="Terfehr D."/>
            <person name="Dahlmann T.A."/>
            <person name="Specht T."/>
            <person name="Zadra I."/>
            <person name="Kuernsteiner H."/>
            <person name="Kueck U."/>
        </authorList>
    </citation>
    <scope>NUCLEOTIDE SEQUENCE [LARGE SCALE GENOMIC DNA]</scope>
    <source>
        <strain evidence="9">ATCC 11550 / CBS 779.69 / DSM 880 / IAM 14645 / JCM 23072 / IMI 49137</strain>
    </source>
</reference>
<evidence type="ECO:0000256" key="2">
    <source>
        <dbReference type="ARBA" id="ARBA00022617"/>
    </source>
</evidence>
<dbReference type="Proteomes" id="UP000029964">
    <property type="component" value="Unassembled WGS sequence"/>
</dbReference>
<dbReference type="AlphaFoldDB" id="A0A086T3Y3"/>
<evidence type="ECO:0000256" key="6">
    <source>
        <dbReference type="PIRSR" id="PIRSR602401-1"/>
    </source>
</evidence>
<dbReference type="InterPro" id="IPR050121">
    <property type="entry name" value="Cytochrome_P450_monoxygenase"/>
</dbReference>
<dbReference type="CDD" id="cd11060">
    <property type="entry name" value="CYP57A1-like"/>
    <property type="match status" value="1"/>
</dbReference>
<keyword evidence="8" id="KW-0489">Methyltransferase</keyword>
<comment type="caution">
    <text evidence="8">The sequence shown here is derived from an EMBL/GenBank/DDBJ whole genome shotgun (WGS) entry which is preliminary data.</text>
</comment>
<dbReference type="InterPro" id="IPR001128">
    <property type="entry name" value="Cyt_P450"/>
</dbReference>
<dbReference type="PRINTS" id="PR00463">
    <property type="entry name" value="EP450I"/>
</dbReference>
<keyword evidence="9" id="KW-1185">Reference proteome</keyword>